<comment type="subunit">
    <text evidence="11">Heterotrimer of RecB, RecC and RecD. All subunits contribute to DNA-binding.</text>
</comment>
<dbReference type="Gene3D" id="1.10.10.1020">
    <property type="entry name" value="RecBCD complex, subunit RecD, N-terminal domain"/>
    <property type="match status" value="1"/>
</dbReference>
<comment type="function">
    <text evidence="11">A helicase/nuclease that prepares dsDNA breaks (DSB) for recombinational DNA repair. Binds to DSBs and unwinds DNA via a highly rapid and processive ATP-dependent bidirectional helicase activity. Unwinds dsDNA until it encounters a Chi (crossover hotspot instigator) sequence from the 3' direction. Cuts ssDNA a few nucleotides 3' to the Chi site. The properties and activities of the enzyme are changed at Chi. The Chi-altered holoenzyme produces a long 3'-ssDNA overhang and facilitates RecA-binding to the ssDNA for homologous DNA recombination and repair. Holoenzyme degrades any linearized DNA that is unable to undergo homologous recombination. In the holoenzyme this subunit has ssDNA-dependent ATPase and 5'-3' helicase activity. When added to pre-assembled RecBC greatly stimulates nuclease activity and augments holoenzyme processivity. Negatively regulates the RecA-loading ability of RecBCD.</text>
</comment>
<evidence type="ECO:0000256" key="2">
    <source>
        <dbReference type="ARBA" id="ARBA00022741"/>
    </source>
</evidence>
<evidence type="ECO:0000256" key="9">
    <source>
        <dbReference type="ARBA" id="ARBA00023204"/>
    </source>
</evidence>
<dbReference type="InterPro" id="IPR050534">
    <property type="entry name" value="Coronavir_polyprotein_1ab"/>
</dbReference>
<evidence type="ECO:0000256" key="7">
    <source>
        <dbReference type="ARBA" id="ARBA00022840"/>
    </source>
</evidence>
<dbReference type="Pfam" id="PF13538">
    <property type="entry name" value="UvrD_C_2"/>
    <property type="match status" value="1"/>
</dbReference>
<evidence type="ECO:0000256" key="5">
    <source>
        <dbReference type="ARBA" id="ARBA00022806"/>
    </source>
</evidence>
<evidence type="ECO:0000256" key="4">
    <source>
        <dbReference type="ARBA" id="ARBA00022801"/>
    </source>
</evidence>
<dbReference type="Gene3D" id="3.40.50.300">
    <property type="entry name" value="P-loop containing nucleotide triphosphate hydrolases"/>
    <property type="match status" value="3"/>
</dbReference>
<organism evidence="14 15">
    <name type="scientific">Pseudidiomarina insulisalsae</name>
    <dbReference type="NCBI Taxonomy" id="575789"/>
    <lineage>
        <taxon>Bacteria</taxon>
        <taxon>Pseudomonadati</taxon>
        <taxon>Pseudomonadota</taxon>
        <taxon>Gammaproteobacteria</taxon>
        <taxon>Alteromonadales</taxon>
        <taxon>Idiomarinaceae</taxon>
        <taxon>Pseudidiomarina</taxon>
    </lineage>
</organism>
<dbReference type="GO" id="GO:0000724">
    <property type="term" value="P:double-strand break repair via homologous recombination"/>
    <property type="evidence" value="ECO:0007669"/>
    <property type="project" value="UniProtKB-UniRule"/>
</dbReference>
<dbReference type="InterPro" id="IPR049550">
    <property type="entry name" value="RecD_N"/>
</dbReference>
<keyword evidence="3 11" id="KW-0227">DNA damage</keyword>
<dbReference type="GO" id="GO:0008854">
    <property type="term" value="F:exodeoxyribonuclease V activity"/>
    <property type="evidence" value="ECO:0007669"/>
    <property type="project" value="InterPro"/>
</dbReference>
<evidence type="ECO:0000256" key="10">
    <source>
        <dbReference type="ARBA" id="ARBA00023235"/>
    </source>
</evidence>
<evidence type="ECO:0000313" key="14">
    <source>
        <dbReference type="EMBL" id="RUO63566.1"/>
    </source>
</evidence>
<dbReference type="CDD" id="cd18809">
    <property type="entry name" value="SF1_C_RecD"/>
    <property type="match status" value="1"/>
</dbReference>
<dbReference type="PANTHER" id="PTHR43788:SF6">
    <property type="entry name" value="DNA HELICASE B"/>
    <property type="match status" value="1"/>
</dbReference>
<dbReference type="EMBL" id="PIPY01000001">
    <property type="protein sequence ID" value="RUO63566.1"/>
    <property type="molecule type" value="Genomic_DNA"/>
</dbReference>
<dbReference type="GO" id="GO:0003677">
    <property type="term" value="F:DNA binding"/>
    <property type="evidence" value="ECO:0007669"/>
    <property type="project" value="UniProtKB-UniRule"/>
</dbReference>
<keyword evidence="8 11" id="KW-0238">DNA-binding</keyword>
<dbReference type="EC" id="5.6.2.3" evidence="11"/>
<dbReference type="GO" id="GO:0043139">
    <property type="term" value="F:5'-3' DNA helicase activity"/>
    <property type="evidence" value="ECO:0007669"/>
    <property type="project" value="UniProtKB-UniRule"/>
</dbReference>
<dbReference type="AlphaFoldDB" id="A0A432YQL5"/>
<dbReference type="InterPro" id="IPR006344">
    <property type="entry name" value="RecD"/>
</dbReference>
<comment type="similarity">
    <text evidence="11">Belongs to the RecD family.</text>
</comment>
<dbReference type="Pfam" id="PF13245">
    <property type="entry name" value="AAA_19"/>
    <property type="match status" value="1"/>
</dbReference>
<dbReference type="Proteomes" id="UP000288259">
    <property type="component" value="Unassembled WGS sequence"/>
</dbReference>
<comment type="caution">
    <text evidence="14">The sequence shown here is derived from an EMBL/GenBank/DDBJ whole genome shotgun (WGS) entry which is preliminary data.</text>
</comment>
<name>A0A432YQL5_9GAMM</name>
<feature type="domain" description="UvrD-like helicase C-terminal" evidence="12">
    <location>
        <begin position="575"/>
        <end position="622"/>
    </location>
</feature>
<gene>
    <name evidence="11 14" type="primary">recD</name>
    <name evidence="14" type="ORF">CWI71_00440</name>
</gene>
<keyword evidence="6 11" id="KW-0269">Exonuclease</keyword>
<dbReference type="HAMAP" id="MF_01487">
    <property type="entry name" value="RecD"/>
    <property type="match status" value="1"/>
</dbReference>
<evidence type="ECO:0000313" key="15">
    <source>
        <dbReference type="Proteomes" id="UP000288259"/>
    </source>
</evidence>
<evidence type="ECO:0000256" key="6">
    <source>
        <dbReference type="ARBA" id="ARBA00022839"/>
    </source>
</evidence>
<comment type="catalytic activity">
    <reaction evidence="11">
        <text>ATP + H2O = ADP + phosphate + H(+)</text>
        <dbReference type="Rhea" id="RHEA:13065"/>
        <dbReference type="ChEBI" id="CHEBI:15377"/>
        <dbReference type="ChEBI" id="CHEBI:15378"/>
        <dbReference type="ChEBI" id="CHEBI:30616"/>
        <dbReference type="ChEBI" id="CHEBI:43474"/>
        <dbReference type="ChEBI" id="CHEBI:456216"/>
        <dbReference type="EC" id="5.6.2.3"/>
    </reaction>
</comment>
<dbReference type="InterPro" id="IPR027417">
    <property type="entry name" value="P-loop_NTPase"/>
</dbReference>
<keyword evidence="1 11" id="KW-0540">Nuclease</keyword>
<evidence type="ECO:0000256" key="3">
    <source>
        <dbReference type="ARBA" id="ARBA00022763"/>
    </source>
</evidence>
<dbReference type="PANTHER" id="PTHR43788">
    <property type="entry name" value="DNA2/NAM7 HELICASE FAMILY MEMBER"/>
    <property type="match status" value="1"/>
</dbReference>
<dbReference type="CDD" id="cd17933">
    <property type="entry name" value="DEXSc_RecD-like"/>
    <property type="match status" value="1"/>
</dbReference>
<comment type="miscellaneous">
    <text evidence="11">In the RecBCD complex, RecB has a slow 3'-5' helicase, an exonuclease activity and loads RecA onto ssDNA, RecD has a fast 5'-3' helicase activity, while RecC stimulates the ATPase and processivity of the RecB helicase and contributes to recognition of the Chi site.</text>
</comment>
<keyword evidence="4 11" id="KW-0378">Hydrolase</keyword>
<dbReference type="SUPFAM" id="SSF52540">
    <property type="entry name" value="P-loop containing nucleoside triphosphate hydrolases"/>
    <property type="match status" value="2"/>
</dbReference>
<dbReference type="GO" id="GO:0009338">
    <property type="term" value="C:exodeoxyribonuclease V complex"/>
    <property type="evidence" value="ECO:0007669"/>
    <property type="project" value="InterPro"/>
</dbReference>
<protein>
    <recommendedName>
        <fullName evidence="11">RecBCD enzyme subunit RecD</fullName>
        <ecNumber evidence="11">5.6.2.3</ecNumber>
    </recommendedName>
    <alternativeName>
        <fullName evidence="11">DNA 5'-3' helicase subunit RecD</fullName>
    </alternativeName>
    <alternativeName>
        <fullName evidence="11">Exonuclease V subunit RecD</fullName>
        <shortName evidence="11">ExoV subunit RecD</shortName>
    </alternativeName>
    <alternativeName>
        <fullName evidence="11">Helicase/nuclease RecBCD subunit RecD</fullName>
    </alternativeName>
</protein>
<accession>A0A432YQL5</accession>
<keyword evidence="2 11" id="KW-0547">Nucleotide-binding</keyword>
<dbReference type="GO" id="GO:0017116">
    <property type="term" value="F:single-stranded DNA helicase activity"/>
    <property type="evidence" value="ECO:0007669"/>
    <property type="project" value="TreeGrafter"/>
</dbReference>
<feature type="domain" description="RecBCD enzyme subunit RecD N-terminal" evidence="13">
    <location>
        <begin position="21"/>
        <end position="132"/>
    </location>
</feature>
<dbReference type="InterPro" id="IPR041851">
    <property type="entry name" value="RecD_N_sf"/>
</dbReference>
<keyword evidence="9 11" id="KW-0234">DNA repair</keyword>
<dbReference type="InterPro" id="IPR027785">
    <property type="entry name" value="UvrD-like_helicase_C"/>
</dbReference>
<keyword evidence="5 11" id="KW-0347">Helicase</keyword>
<evidence type="ECO:0000259" key="12">
    <source>
        <dbReference type="Pfam" id="PF13538"/>
    </source>
</evidence>
<evidence type="ECO:0000256" key="1">
    <source>
        <dbReference type="ARBA" id="ARBA00022722"/>
    </source>
</evidence>
<sequence>MLRRTGGPMQLMTILRTWYAHKWLRAIDLSLAQYVLEKLGESAEEVAFFAALASHQLGHGHPCLDLQHLRRNANAVLQLPPEHASHESRHACLSAEQALALITNDWPELLAASAAVNVASSPMVLSANRRLYLRRYWRYEQIIRHDLLARCQNITALDPVVLKQTLDALFGSSSQLSWQRVACAMAARSGFTIITGGPGTGKTYTVVRLLATLQQHREQQTPLRIRLAAPTGKAAARMTSSIEKELQNLPEDLVDTITERQAVTLHRLLGSSGHSREFRHNRRNPLLADVVIVDEASMVDIEMMAALTQALAPATRLILLGDKDQLASVEAGAVLGQLCEGAEQGHYQRELADWLAQSHGIPLPEDSIDDAGAARWPYLQHTVMLHESRRFDAERGIGKLAHEINAQQTQWLERWLADARGMAAENPALANINAMSINSSGSRRFRELVSEGYGPLLQLLAQGPGTDVDVWGEQLLQQLERFQVLAAVRSGDWGVERLNQLITLWLFGDTVSADKWFAGRAVMITQNDYSVDLRNGDIGLAVQLDPQQPLRVLFRGSNGRLRWLLPSRLTHLETAFAMTIHKSQGSEFSHTVVVLPEHDSPILTKELLYTGITRASEQLTLVYRSAERVIAATQRRIERSGGLTIAEERHE</sequence>
<dbReference type="Pfam" id="PF21185">
    <property type="entry name" value="RecD_N"/>
    <property type="match status" value="1"/>
</dbReference>
<dbReference type="GO" id="GO:0005524">
    <property type="term" value="F:ATP binding"/>
    <property type="evidence" value="ECO:0007669"/>
    <property type="project" value="UniProtKB-UniRule"/>
</dbReference>
<dbReference type="GO" id="GO:0016887">
    <property type="term" value="F:ATP hydrolysis activity"/>
    <property type="evidence" value="ECO:0007669"/>
    <property type="project" value="RHEA"/>
</dbReference>
<keyword evidence="15" id="KW-1185">Reference proteome</keyword>
<reference evidence="15" key="1">
    <citation type="journal article" date="2018" name="Front. Microbiol.">
        <title>Genome-Based Analysis Reveals the Taxonomy and Diversity of the Family Idiomarinaceae.</title>
        <authorList>
            <person name="Liu Y."/>
            <person name="Lai Q."/>
            <person name="Shao Z."/>
        </authorList>
    </citation>
    <scope>NUCLEOTIDE SEQUENCE [LARGE SCALE GENOMIC DNA]</scope>
    <source>
        <strain evidence="15">CVS-6</strain>
    </source>
</reference>
<proteinExistence type="inferred from homology"/>
<evidence type="ECO:0000256" key="8">
    <source>
        <dbReference type="ARBA" id="ARBA00023125"/>
    </source>
</evidence>
<feature type="binding site" evidence="11">
    <location>
        <begin position="196"/>
        <end position="203"/>
    </location>
    <ligand>
        <name>ATP</name>
        <dbReference type="ChEBI" id="CHEBI:30616"/>
    </ligand>
</feature>
<keyword evidence="10 11" id="KW-0413">Isomerase</keyword>
<evidence type="ECO:0000256" key="11">
    <source>
        <dbReference type="HAMAP-Rule" id="MF_01487"/>
    </source>
</evidence>
<keyword evidence="7 11" id="KW-0067">ATP-binding</keyword>
<dbReference type="NCBIfam" id="TIGR01447">
    <property type="entry name" value="recD"/>
    <property type="match status" value="1"/>
</dbReference>
<evidence type="ECO:0000259" key="13">
    <source>
        <dbReference type="Pfam" id="PF21185"/>
    </source>
</evidence>